<comment type="caution">
    <text evidence="1">The sequence shown here is derived from an EMBL/GenBank/DDBJ whole genome shotgun (WGS) entry which is preliminary data.</text>
</comment>
<evidence type="ECO:0000313" key="2">
    <source>
        <dbReference type="Proteomes" id="UP001221413"/>
    </source>
</evidence>
<evidence type="ECO:0008006" key="3">
    <source>
        <dbReference type="Google" id="ProtNLM"/>
    </source>
</evidence>
<accession>A0AAD6J7S9</accession>
<sequence>MSLDQLPAEILVSIVSDFGLVKADVFRLILTCRVLYQNLRRFLFQQLAYGSLRASEDDTLLPLLDLHGFRSRKQSSKSPGAAHNQDRLLLSLIRDGWIGKDEFAEIRVLRLYSNIEPLNNEETSIVRFLDLLQGRATNITHISLYLLRGSTAPNIGPRSRQHIDRIFELLQALPKSNVQFELVTDIFQCLDLLTASPNLTLHTLFIDASLSNREEIEQWQDGLKQFTTLTHLAYKSMSPWAVASDDQVDDHHLCDDFPNLKIIRLICSPNFTALPRSIHEIHIDIGERDQIIHHCFPLITTLPHLRVLYALNRQNTLPRYHGNPMQTARLPGTTFTSLKTVHAEMPRPDEKLMFFPPGVLETIANCNPTLENIFLPFLSEYDASQLMFSDCTRTLRSLEIQSSICRTITRETSFGVKHLVKLLEGPGVPNLETVKWSIGGKPEMAVTTELIAALYPTQPPTGRSGRRHNLRVLAVESRLPKPQSPYVYSGILNWEELLQHRTALLEACVNEAAADTPFRGNKNMVPPLRDLIKPVSLTVDGTAEHEAAHDLEFPYESRTSVIVHHRGLSEGERAYLQRWRRSGGSIGVTVDGPDEGLVYDFRKSVFEELYFFDLPYMKRFAQGITLR</sequence>
<dbReference type="EMBL" id="JAQGDS010000001">
    <property type="protein sequence ID" value="KAJ6264226.1"/>
    <property type="molecule type" value="Genomic_DNA"/>
</dbReference>
<gene>
    <name evidence="1" type="ORF">Dda_0369</name>
</gene>
<keyword evidence="2" id="KW-1185">Reference proteome</keyword>
<organism evidence="1 2">
    <name type="scientific">Drechslerella dactyloides</name>
    <name type="common">Nematode-trapping fungus</name>
    <name type="synonym">Arthrobotrys dactyloides</name>
    <dbReference type="NCBI Taxonomy" id="74499"/>
    <lineage>
        <taxon>Eukaryota</taxon>
        <taxon>Fungi</taxon>
        <taxon>Dikarya</taxon>
        <taxon>Ascomycota</taxon>
        <taxon>Pezizomycotina</taxon>
        <taxon>Orbiliomycetes</taxon>
        <taxon>Orbiliales</taxon>
        <taxon>Orbiliaceae</taxon>
        <taxon>Drechslerella</taxon>
    </lineage>
</organism>
<proteinExistence type="predicted"/>
<dbReference type="Proteomes" id="UP001221413">
    <property type="component" value="Unassembled WGS sequence"/>
</dbReference>
<protein>
    <recommendedName>
        <fullName evidence="3">F-box domain-containing protein</fullName>
    </recommendedName>
</protein>
<name>A0AAD6J7S9_DREDA</name>
<evidence type="ECO:0000313" key="1">
    <source>
        <dbReference type="EMBL" id="KAJ6264226.1"/>
    </source>
</evidence>
<reference evidence="1" key="1">
    <citation type="submission" date="2023-01" db="EMBL/GenBank/DDBJ databases">
        <title>The chitinases involved in constricting ring structure development in the nematode-trapping fungus Drechslerella dactyloides.</title>
        <authorList>
            <person name="Wang R."/>
            <person name="Zhang L."/>
            <person name="Tang P."/>
            <person name="Li S."/>
            <person name="Liang L."/>
        </authorList>
    </citation>
    <scope>NUCLEOTIDE SEQUENCE</scope>
    <source>
        <strain evidence="1">YMF1.00031</strain>
    </source>
</reference>
<dbReference type="AlphaFoldDB" id="A0AAD6J7S9"/>